<sequence length="391" mass="42582">MSESSISASTSTMGSVDGHPVDVEAPVSRPVSVAVVSIRGVQYDFGSGESRTRVLFDVDLDIGEGEVVIMTGPSGSGKTTLLTLVGALRQVQEGSVRILGRELAGINGGDLVRHRRDIGFIFQHHNLFSSLTALENVRMATALRPVDVAEMERRAVAILDLLGLSDRLHYRPGRLSGGQRQRVAIGRALVNDPALVLADEPTAALDAESGATVMNLLHELASGPTRSTVLIVTHDQRLIERADRIVSMVGGRIVSNVRPKLVVRICEVLSRVKELDGLHTSTLTRMAEQMTVEFRRAGETIVREGEIGERTYVISQGVAEASSGDSPPHELRAGQRFGRITAISRLPNPETVRAKTDMELFTIARGEFMYLMATDESLDERVRLHYMNVQS</sequence>
<dbReference type="GO" id="GO:0005886">
    <property type="term" value="C:plasma membrane"/>
    <property type="evidence" value="ECO:0007669"/>
    <property type="project" value="TreeGrafter"/>
</dbReference>
<dbReference type="CDD" id="cd03255">
    <property type="entry name" value="ABC_MJ0796_LolCDE_FtsE"/>
    <property type="match status" value="1"/>
</dbReference>
<feature type="region of interest" description="Disordered" evidence="4">
    <location>
        <begin position="1"/>
        <end position="23"/>
    </location>
</feature>
<evidence type="ECO:0000259" key="6">
    <source>
        <dbReference type="PROSITE" id="PS50893"/>
    </source>
</evidence>
<dbReference type="SUPFAM" id="SSF52540">
    <property type="entry name" value="P-loop containing nucleoside triphosphate hydrolases"/>
    <property type="match status" value="1"/>
</dbReference>
<proteinExistence type="predicted"/>
<protein>
    <submittedName>
        <fullName evidence="7">ATP-binding cassette domain-containing protein</fullName>
    </submittedName>
</protein>
<evidence type="ECO:0000256" key="4">
    <source>
        <dbReference type="SAM" id="MobiDB-lite"/>
    </source>
</evidence>
<dbReference type="Pfam" id="PF00005">
    <property type="entry name" value="ABC_tran"/>
    <property type="match status" value="1"/>
</dbReference>
<feature type="domain" description="ABC transporter" evidence="6">
    <location>
        <begin position="36"/>
        <end position="275"/>
    </location>
</feature>
<keyword evidence="2" id="KW-0547">Nucleotide-binding</keyword>
<dbReference type="PANTHER" id="PTHR24220:SF376">
    <property type="entry name" value="ABC TRANSPORTER"/>
    <property type="match status" value="1"/>
</dbReference>
<keyword evidence="3 7" id="KW-0067">ATP-binding</keyword>
<keyword evidence="1" id="KW-0813">Transport</keyword>
<dbReference type="SMART" id="SM00100">
    <property type="entry name" value="cNMP"/>
    <property type="match status" value="1"/>
</dbReference>
<dbReference type="EMBL" id="CP155447">
    <property type="protein sequence ID" value="XBH05583.1"/>
    <property type="molecule type" value="Genomic_DNA"/>
</dbReference>
<dbReference type="InterPro" id="IPR018490">
    <property type="entry name" value="cNMP-bd_dom_sf"/>
</dbReference>
<accession>A0AAU7CKG9</accession>
<dbReference type="SMART" id="SM00382">
    <property type="entry name" value="AAA"/>
    <property type="match status" value="1"/>
</dbReference>
<dbReference type="GO" id="GO:0005524">
    <property type="term" value="F:ATP binding"/>
    <property type="evidence" value="ECO:0007669"/>
    <property type="project" value="UniProtKB-KW"/>
</dbReference>
<dbReference type="InterPro" id="IPR027417">
    <property type="entry name" value="P-loop_NTPase"/>
</dbReference>
<dbReference type="PROSITE" id="PS00211">
    <property type="entry name" value="ABC_TRANSPORTER_1"/>
    <property type="match status" value="1"/>
</dbReference>
<dbReference type="SUPFAM" id="SSF51206">
    <property type="entry name" value="cAMP-binding domain-like"/>
    <property type="match status" value="1"/>
</dbReference>
<gene>
    <name evidence="7" type="ORF">V5E97_06065</name>
</gene>
<organism evidence="7">
    <name type="scientific">Singulisphaera sp. Ch08</name>
    <dbReference type="NCBI Taxonomy" id="3120278"/>
    <lineage>
        <taxon>Bacteria</taxon>
        <taxon>Pseudomonadati</taxon>
        <taxon>Planctomycetota</taxon>
        <taxon>Planctomycetia</taxon>
        <taxon>Isosphaerales</taxon>
        <taxon>Isosphaeraceae</taxon>
        <taxon>Singulisphaera</taxon>
    </lineage>
</organism>
<dbReference type="AlphaFoldDB" id="A0AAU7CKG9"/>
<dbReference type="RefSeq" id="WP_406698414.1">
    <property type="nucleotide sequence ID" value="NZ_CP155447.1"/>
</dbReference>
<dbReference type="Gene3D" id="2.60.120.10">
    <property type="entry name" value="Jelly Rolls"/>
    <property type="match status" value="1"/>
</dbReference>
<dbReference type="Pfam" id="PF00027">
    <property type="entry name" value="cNMP_binding"/>
    <property type="match status" value="1"/>
</dbReference>
<dbReference type="GO" id="GO:0022857">
    <property type="term" value="F:transmembrane transporter activity"/>
    <property type="evidence" value="ECO:0007669"/>
    <property type="project" value="TreeGrafter"/>
</dbReference>
<dbReference type="PANTHER" id="PTHR24220">
    <property type="entry name" value="IMPORT ATP-BINDING PROTEIN"/>
    <property type="match status" value="1"/>
</dbReference>
<evidence type="ECO:0000256" key="3">
    <source>
        <dbReference type="ARBA" id="ARBA00022840"/>
    </source>
</evidence>
<dbReference type="InterPro" id="IPR017871">
    <property type="entry name" value="ABC_transporter-like_CS"/>
</dbReference>
<dbReference type="Gene3D" id="3.40.50.300">
    <property type="entry name" value="P-loop containing nucleotide triphosphate hydrolases"/>
    <property type="match status" value="1"/>
</dbReference>
<dbReference type="InterPro" id="IPR017911">
    <property type="entry name" value="MacB-like_ATP-bd"/>
</dbReference>
<dbReference type="InterPro" id="IPR003439">
    <property type="entry name" value="ABC_transporter-like_ATP-bd"/>
</dbReference>
<evidence type="ECO:0000313" key="7">
    <source>
        <dbReference type="EMBL" id="XBH05583.1"/>
    </source>
</evidence>
<dbReference type="InterPro" id="IPR014710">
    <property type="entry name" value="RmlC-like_jellyroll"/>
</dbReference>
<feature type="domain" description="Cyclic nucleotide-binding" evidence="5">
    <location>
        <begin position="274"/>
        <end position="389"/>
    </location>
</feature>
<dbReference type="PROSITE" id="PS50042">
    <property type="entry name" value="CNMP_BINDING_3"/>
    <property type="match status" value="1"/>
</dbReference>
<evidence type="ECO:0000256" key="2">
    <source>
        <dbReference type="ARBA" id="ARBA00022741"/>
    </source>
</evidence>
<dbReference type="InterPro" id="IPR015854">
    <property type="entry name" value="ABC_transpr_LolD-like"/>
</dbReference>
<dbReference type="CDD" id="cd00038">
    <property type="entry name" value="CAP_ED"/>
    <property type="match status" value="1"/>
</dbReference>
<evidence type="ECO:0000259" key="5">
    <source>
        <dbReference type="PROSITE" id="PS50042"/>
    </source>
</evidence>
<dbReference type="GO" id="GO:0016887">
    <property type="term" value="F:ATP hydrolysis activity"/>
    <property type="evidence" value="ECO:0007669"/>
    <property type="project" value="InterPro"/>
</dbReference>
<dbReference type="PROSITE" id="PS50893">
    <property type="entry name" value="ABC_TRANSPORTER_2"/>
    <property type="match status" value="1"/>
</dbReference>
<dbReference type="InterPro" id="IPR003593">
    <property type="entry name" value="AAA+_ATPase"/>
</dbReference>
<evidence type="ECO:0000256" key="1">
    <source>
        <dbReference type="ARBA" id="ARBA00022448"/>
    </source>
</evidence>
<dbReference type="InterPro" id="IPR000595">
    <property type="entry name" value="cNMP-bd_dom"/>
</dbReference>
<feature type="compositionally biased region" description="Low complexity" evidence="4">
    <location>
        <begin position="1"/>
        <end position="15"/>
    </location>
</feature>
<reference evidence="7" key="1">
    <citation type="submission" date="2024-05" db="EMBL/GenBank/DDBJ databases">
        <title>Planctomycetes of the genus Singulisphaera possess chitinolytic capabilities.</title>
        <authorList>
            <person name="Ivanova A."/>
        </authorList>
    </citation>
    <scope>NUCLEOTIDE SEQUENCE</scope>
    <source>
        <strain evidence="7">Ch08T</strain>
    </source>
</reference>
<name>A0AAU7CKG9_9BACT</name>